<evidence type="ECO:0000259" key="1">
    <source>
        <dbReference type="Pfam" id="PF04471"/>
    </source>
</evidence>
<evidence type="ECO:0000313" key="3">
    <source>
        <dbReference type="Proteomes" id="UP001429580"/>
    </source>
</evidence>
<proteinExistence type="predicted"/>
<accession>A0ABX0UTD9</accession>
<dbReference type="Pfam" id="PF04471">
    <property type="entry name" value="Mrr_cat"/>
    <property type="match status" value="1"/>
</dbReference>
<reference evidence="2 3" key="1">
    <citation type="submission" date="2020-03" db="EMBL/GenBank/DDBJ databases">
        <title>Genomic Encyclopedia of Type Strains, Phase IV (KMG-IV): sequencing the most valuable type-strain genomes for metagenomic binning, comparative biology and taxonomic classification.</title>
        <authorList>
            <person name="Goeker M."/>
        </authorList>
    </citation>
    <scope>NUCLEOTIDE SEQUENCE [LARGE SCALE GENOMIC DNA]</scope>
    <source>
        <strain evidence="2 3">DSM 103870</strain>
    </source>
</reference>
<comment type="caution">
    <text evidence="2">The sequence shown here is derived from an EMBL/GenBank/DDBJ whole genome shotgun (WGS) entry which is preliminary data.</text>
</comment>
<dbReference type="InterPro" id="IPR007560">
    <property type="entry name" value="Restrct_endonuc_IV_Mrr"/>
</dbReference>
<dbReference type="RefSeq" id="WP_166947516.1">
    <property type="nucleotide sequence ID" value="NZ_JAASQI010000001.1"/>
</dbReference>
<feature type="domain" description="Restriction endonuclease type IV Mrr" evidence="1">
    <location>
        <begin position="18"/>
        <end position="102"/>
    </location>
</feature>
<keyword evidence="3" id="KW-1185">Reference proteome</keyword>
<dbReference type="Proteomes" id="UP001429580">
    <property type="component" value="Unassembled WGS sequence"/>
</dbReference>
<organism evidence="2 3">
    <name type="scientific">Pseudochelatococcus lubricantis</name>
    <dbReference type="NCBI Taxonomy" id="1538102"/>
    <lineage>
        <taxon>Bacteria</taxon>
        <taxon>Pseudomonadati</taxon>
        <taxon>Pseudomonadota</taxon>
        <taxon>Alphaproteobacteria</taxon>
        <taxon>Hyphomicrobiales</taxon>
        <taxon>Chelatococcaceae</taxon>
        <taxon>Pseudochelatococcus</taxon>
    </lineage>
</organism>
<name>A0ABX0UTD9_9HYPH</name>
<sequence length="307" mass="34232">MPVLDFTEIAPAHEGAQRDQFELFARDVLEAFGFEILKGPDRGPDAGRDLIVRERRTGVGGTTILDWLVSCKHKAHSGNAVFESDDRNLRDRIETHNCQGIIAFYSTVPSSTLATHFTSLEQKYPVLILDAERIESQLLAGPKGRVVAARYFPRSYPKWIAGSQYAQTPTPPRPLPITDRFFMRVPHTNLAEAKAEAEARGVPVLAVAYDPDHSSRSQLDYCLGCFMGWETTKRLVDQHFVAAVGPISDPDFRHIVPEDDPLEECRLVILDGNVTIRSESVYANSGEGRRRVLSAIESAKSSRKDKL</sequence>
<protein>
    <recommendedName>
        <fullName evidence="1">Restriction endonuclease type IV Mrr domain-containing protein</fullName>
    </recommendedName>
</protein>
<gene>
    <name evidence="2" type="ORF">FHS82_000035</name>
</gene>
<evidence type="ECO:0000313" key="2">
    <source>
        <dbReference type="EMBL" id="NIJ56222.1"/>
    </source>
</evidence>
<dbReference type="EMBL" id="JAASQI010000001">
    <property type="protein sequence ID" value="NIJ56222.1"/>
    <property type="molecule type" value="Genomic_DNA"/>
</dbReference>